<evidence type="ECO:0000256" key="8">
    <source>
        <dbReference type="ARBA" id="ARBA00022777"/>
    </source>
</evidence>
<accession>A0A812KGR8</accession>
<evidence type="ECO:0000256" key="10">
    <source>
        <dbReference type="ARBA" id="ARBA00022840"/>
    </source>
</evidence>
<keyword evidence="7 14" id="KW-0547">Nucleotide-binding</keyword>
<evidence type="ECO:0000256" key="14">
    <source>
        <dbReference type="PROSITE-ProRule" id="PRU10141"/>
    </source>
</evidence>
<evidence type="ECO:0000256" key="12">
    <source>
        <dbReference type="ARBA" id="ARBA00047899"/>
    </source>
</evidence>
<dbReference type="AlphaFoldDB" id="A0A812KGR8"/>
<dbReference type="EMBL" id="CAJNJA010007647">
    <property type="protein sequence ID" value="CAE7227197.1"/>
    <property type="molecule type" value="Genomic_DNA"/>
</dbReference>
<dbReference type="InterPro" id="IPR011992">
    <property type="entry name" value="EF-hand-dom_pair"/>
</dbReference>
<evidence type="ECO:0000256" key="7">
    <source>
        <dbReference type="ARBA" id="ARBA00022741"/>
    </source>
</evidence>
<evidence type="ECO:0000256" key="13">
    <source>
        <dbReference type="ARBA" id="ARBA00048679"/>
    </source>
</evidence>
<dbReference type="Gene3D" id="1.10.238.10">
    <property type="entry name" value="EF-hand"/>
    <property type="match status" value="3"/>
</dbReference>
<dbReference type="InterPro" id="IPR017441">
    <property type="entry name" value="Protein_kinase_ATP_BS"/>
</dbReference>
<dbReference type="SMART" id="SM00054">
    <property type="entry name" value="EFh"/>
    <property type="match status" value="5"/>
</dbReference>
<dbReference type="PROSITE" id="PS00108">
    <property type="entry name" value="PROTEIN_KINASE_ST"/>
    <property type="match status" value="1"/>
</dbReference>
<dbReference type="Proteomes" id="UP000601435">
    <property type="component" value="Unassembled WGS sequence"/>
</dbReference>
<evidence type="ECO:0000256" key="5">
    <source>
        <dbReference type="ARBA" id="ARBA00022723"/>
    </source>
</evidence>
<sequence length="777" mass="87441">MQERHMLGPQTLYARDQVQPTPWMQQQFQTQQARQHQLPQPSQPRQAMPITPQVPPAFPQAWQPQQGQQMPGYQAQQQHPYAAYHAQHPQAQQARDEYYSRPGQAPIRLPALDPDPDPAYLREFALKAAMMDGAMTGFGTTGAGSSPSCSPYASPSHHDCDDTAMDERQLALAIQNPRITEHLAAGLFRRMDKSCDGRLSYHELLRFLPILYQELGLSLVKDTTTHQKLVRNRMRKFDHDGDGCLDQAEFLQLYRWTLHRKYEDLKPPKFARSGLLRGAKPGVPAQFYHFGAMLGQGSFGIVHSVTQKATGIKRVMKTVNKMKLQESNTPIACLDQEIQLLAMLDHPRILRLYEWYADSENVYIITDVCEGGELFDLVKASIDQKQPIPEEWVRRIFLQATEAISYCHEKGVMHKDLKFENLLLQKSVSSTSRLEDVNIVVIDVGLAELFGPSHGKGMRSSARSGTLTTIAPEVLQGDFCYKCDVWSLGCMLFAVFNPQPSYIPGPDGNPILCPYPFHPQPTERDRLGLDVLMQQQRKGPDLRRLTAGHALKDLVGRMLCFEEEQRPSAKECLRSSWLGSGGNTPLENQAQSKQESLKIMISPVIDHDREHRTWWRAVAVQAAAQLPGGVLESLAKLFREAHEGQTDGAIEKHALVQMLRRLKVSPELAQSAADMADFDGDGLIEFSEFVATCLPSARELFAVSLQMAFHSFDTNSDGTLDRTEIAQLLQSGQIEENHLPKTKTVQEMVEELDLDHNGVISFSEFQHYFMNVDAGHA</sequence>
<feature type="domain" description="EF-hand" evidence="17">
    <location>
        <begin position="740"/>
        <end position="775"/>
    </location>
</feature>
<evidence type="ECO:0000256" key="15">
    <source>
        <dbReference type="SAM" id="MobiDB-lite"/>
    </source>
</evidence>
<evidence type="ECO:0000313" key="19">
    <source>
        <dbReference type="Proteomes" id="UP000601435"/>
    </source>
</evidence>
<dbReference type="Pfam" id="PF13499">
    <property type="entry name" value="EF-hand_7"/>
    <property type="match status" value="2"/>
</dbReference>
<reference evidence="18" key="1">
    <citation type="submission" date="2021-02" db="EMBL/GenBank/DDBJ databases">
        <authorList>
            <person name="Dougan E. K."/>
            <person name="Rhodes N."/>
            <person name="Thang M."/>
            <person name="Chan C."/>
        </authorList>
    </citation>
    <scope>NUCLEOTIDE SEQUENCE</scope>
</reference>
<dbReference type="PANTHER" id="PTHR24349">
    <property type="entry name" value="SERINE/THREONINE-PROTEIN KINASE"/>
    <property type="match status" value="1"/>
</dbReference>
<dbReference type="Pfam" id="PF00069">
    <property type="entry name" value="Pkinase"/>
    <property type="match status" value="1"/>
</dbReference>
<dbReference type="GO" id="GO:0005509">
    <property type="term" value="F:calcium ion binding"/>
    <property type="evidence" value="ECO:0007669"/>
    <property type="project" value="InterPro"/>
</dbReference>
<dbReference type="InterPro" id="IPR050205">
    <property type="entry name" value="CDPK_Ser/Thr_kinases"/>
</dbReference>
<feature type="domain" description="Protein kinase" evidence="16">
    <location>
        <begin position="288"/>
        <end position="578"/>
    </location>
</feature>
<evidence type="ECO:0000256" key="9">
    <source>
        <dbReference type="ARBA" id="ARBA00022837"/>
    </source>
</evidence>
<dbReference type="CDD" id="cd00051">
    <property type="entry name" value="EFh"/>
    <property type="match status" value="2"/>
</dbReference>
<feature type="binding site" evidence="14">
    <location>
        <position position="317"/>
    </location>
    <ligand>
        <name>ATP</name>
        <dbReference type="ChEBI" id="CHEBI:30616"/>
    </ligand>
</feature>
<dbReference type="InterPro" id="IPR018247">
    <property type="entry name" value="EF_Hand_1_Ca_BS"/>
</dbReference>
<evidence type="ECO:0000313" key="18">
    <source>
        <dbReference type="EMBL" id="CAE7227197.1"/>
    </source>
</evidence>
<keyword evidence="9" id="KW-0106">Calcium</keyword>
<dbReference type="InterPro" id="IPR011009">
    <property type="entry name" value="Kinase-like_dom_sf"/>
</dbReference>
<dbReference type="PROSITE" id="PS00107">
    <property type="entry name" value="PROTEIN_KINASE_ATP"/>
    <property type="match status" value="1"/>
</dbReference>
<keyword evidence="10 14" id="KW-0067">ATP-binding</keyword>
<dbReference type="Gene3D" id="1.10.510.10">
    <property type="entry name" value="Transferase(Phosphotransferase) domain 1"/>
    <property type="match status" value="1"/>
</dbReference>
<comment type="cofactor">
    <cofactor evidence="1">
        <name>Mg(2+)</name>
        <dbReference type="ChEBI" id="CHEBI:18420"/>
    </cofactor>
</comment>
<comment type="similarity">
    <text evidence="11">Belongs to the protein kinase superfamily. Ser/Thr protein kinase family. CDPK subfamily.</text>
</comment>
<evidence type="ECO:0000256" key="4">
    <source>
        <dbReference type="ARBA" id="ARBA00022679"/>
    </source>
</evidence>
<keyword evidence="5" id="KW-0479">Metal-binding</keyword>
<dbReference type="SMART" id="SM00220">
    <property type="entry name" value="S_TKc"/>
    <property type="match status" value="1"/>
</dbReference>
<feature type="compositionally biased region" description="Low complexity" evidence="15">
    <location>
        <begin position="17"/>
        <end position="37"/>
    </location>
</feature>
<dbReference type="GO" id="GO:0005524">
    <property type="term" value="F:ATP binding"/>
    <property type="evidence" value="ECO:0007669"/>
    <property type="project" value="UniProtKB-UniRule"/>
</dbReference>
<keyword evidence="4" id="KW-0808">Transferase</keyword>
<feature type="domain" description="EF-hand" evidence="17">
    <location>
        <begin position="664"/>
        <end position="699"/>
    </location>
</feature>
<evidence type="ECO:0000256" key="11">
    <source>
        <dbReference type="ARBA" id="ARBA00024334"/>
    </source>
</evidence>
<dbReference type="SUPFAM" id="SSF56112">
    <property type="entry name" value="Protein kinase-like (PK-like)"/>
    <property type="match status" value="1"/>
</dbReference>
<evidence type="ECO:0000256" key="2">
    <source>
        <dbReference type="ARBA" id="ARBA00012513"/>
    </source>
</evidence>
<keyword evidence="19" id="KW-1185">Reference proteome</keyword>
<gene>
    <name evidence="18" type="primary">CPK4</name>
    <name evidence="18" type="ORF">SNEC2469_LOCUS3279</name>
</gene>
<evidence type="ECO:0000259" key="16">
    <source>
        <dbReference type="PROSITE" id="PS50011"/>
    </source>
</evidence>
<organism evidence="18 19">
    <name type="scientific">Symbiodinium necroappetens</name>
    <dbReference type="NCBI Taxonomy" id="1628268"/>
    <lineage>
        <taxon>Eukaryota</taxon>
        <taxon>Sar</taxon>
        <taxon>Alveolata</taxon>
        <taxon>Dinophyceae</taxon>
        <taxon>Suessiales</taxon>
        <taxon>Symbiodiniaceae</taxon>
        <taxon>Symbiodinium</taxon>
    </lineage>
</organism>
<evidence type="ECO:0000256" key="3">
    <source>
        <dbReference type="ARBA" id="ARBA00022527"/>
    </source>
</evidence>
<name>A0A812KGR8_9DINO</name>
<evidence type="ECO:0000256" key="6">
    <source>
        <dbReference type="ARBA" id="ARBA00022737"/>
    </source>
</evidence>
<comment type="caution">
    <text evidence="18">The sequence shown here is derived from an EMBL/GenBank/DDBJ whole genome shotgun (WGS) entry which is preliminary data.</text>
</comment>
<dbReference type="PROSITE" id="PS50011">
    <property type="entry name" value="PROTEIN_KINASE_DOM"/>
    <property type="match status" value="1"/>
</dbReference>
<feature type="domain" description="EF-hand" evidence="17">
    <location>
        <begin position="179"/>
        <end position="214"/>
    </location>
</feature>
<keyword evidence="3" id="KW-0723">Serine/threonine-protein kinase</keyword>
<keyword evidence="8" id="KW-0418">Kinase</keyword>
<comment type="catalytic activity">
    <reaction evidence="12">
        <text>L-threonyl-[protein] + ATP = O-phospho-L-threonyl-[protein] + ADP + H(+)</text>
        <dbReference type="Rhea" id="RHEA:46608"/>
        <dbReference type="Rhea" id="RHEA-COMP:11060"/>
        <dbReference type="Rhea" id="RHEA-COMP:11605"/>
        <dbReference type="ChEBI" id="CHEBI:15378"/>
        <dbReference type="ChEBI" id="CHEBI:30013"/>
        <dbReference type="ChEBI" id="CHEBI:30616"/>
        <dbReference type="ChEBI" id="CHEBI:61977"/>
        <dbReference type="ChEBI" id="CHEBI:456216"/>
        <dbReference type="EC" id="2.7.11.1"/>
    </reaction>
</comment>
<comment type="catalytic activity">
    <reaction evidence="13">
        <text>L-seryl-[protein] + ATP = O-phospho-L-seryl-[protein] + ADP + H(+)</text>
        <dbReference type="Rhea" id="RHEA:17989"/>
        <dbReference type="Rhea" id="RHEA-COMP:9863"/>
        <dbReference type="Rhea" id="RHEA-COMP:11604"/>
        <dbReference type="ChEBI" id="CHEBI:15378"/>
        <dbReference type="ChEBI" id="CHEBI:29999"/>
        <dbReference type="ChEBI" id="CHEBI:30616"/>
        <dbReference type="ChEBI" id="CHEBI:83421"/>
        <dbReference type="ChEBI" id="CHEBI:456216"/>
        <dbReference type="EC" id="2.7.11.1"/>
    </reaction>
</comment>
<feature type="domain" description="EF-hand" evidence="17">
    <location>
        <begin position="225"/>
        <end position="260"/>
    </location>
</feature>
<dbReference type="InterPro" id="IPR002048">
    <property type="entry name" value="EF_hand_dom"/>
</dbReference>
<dbReference type="PROSITE" id="PS50222">
    <property type="entry name" value="EF_HAND_2"/>
    <property type="match status" value="5"/>
</dbReference>
<dbReference type="SUPFAM" id="SSF47473">
    <property type="entry name" value="EF-hand"/>
    <property type="match status" value="2"/>
</dbReference>
<dbReference type="InterPro" id="IPR000719">
    <property type="entry name" value="Prot_kinase_dom"/>
</dbReference>
<protein>
    <recommendedName>
        <fullName evidence="2">non-specific serine/threonine protein kinase</fullName>
        <ecNumber evidence="2">2.7.11.1</ecNumber>
    </recommendedName>
</protein>
<dbReference type="InterPro" id="IPR008271">
    <property type="entry name" value="Ser/Thr_kinase_AS"/>
</dbReference>
<keyword evidence="6" id="KW-0677">Repeat</keyword>
<dbReference type="EC" id="2.7.11.1" evidence="2"/>
<dbReference type="PROSITE" id="PS00018">
    <property type="entry name" value="EF_HAND_1"/>
    <property type="match status" value="5"/>
</dbReference>
<dbReference type="GO" id="GO:0004674">
    <property type="term" value="F:protein serine/threonine kinase activity"/>
    <property type="evidence" value="ECO:0007669"/>
    <property type="project" value="UniProtKB-KW"/>
</dbReference>
<feature type="region of interest" description="Disordered" evidence="15">
    <location>
        <begin position="1"/>
        <end position="65"/>
    </location>
</feature>
<dbReference type="Gene3D" id="3.30.200.20">
    <property type="entry name" value="Phosphorylase Kinase, domain 1"/>
    <property type="match status" value="1"/>
</dbReference>
<proteinExistence type="inferred from homology"/>
<dbReference type="FunFam" id="3.30.200.20:FF:000315">
    <property type="entry name" value="Calcium-dependent protein kinase 3"/>
    <property type="match status" value="1"/>
</dbReference>
<evidence type="ECO:0000256" key="1">
    <source>
        <dbReference type="ARBA" id="ARBA00001946"/>
    </source>
</evidence>
<dbReference type="OrthoDB" id="248923at2759"/>
<evidence type="ECO:0000259" key="17">
    <source>
        <dbReference type="PROSITE" id="PS50222"/>
    </source>
</evidence>
<feature type="domain" description="EF-hand" evidence="17">
    <location>
        <begin position="708"/>
        <end position="735"/>
    </location>
</feature>